<feature type="compositionally biased region" description="Polar residues" evidence="2">
    <location>
        <begin position="422"/>
        <end position="432"/>
    </location>
</feature>
<dbReference type="PANTHER" id="PTHR11937">
    <property type="entry name" value="ACTIN"/>
    <property type="match status" value="1"/>
</dbReference>
<name>A0A1W0WNN9_HYPEX</name>
<dbReference type="SMART" id="SM00268">
    <property type="entry name" value="ACTIN"/>
    <property type="match status" value="1"/>
</dbReference>
<evidence type="ECO:0000256" key="2">
    <source>
        <dbReference type="SAM" id="MobiDB-lite"/>
    </source>
</evidence>
<dbReference type="Gene3D" id="3.30.420.40">
    <property type="match status" value="3"/>
</dbReference>
<dbReference type="InterPro" id="IPR043129">
    <property type="entry name" value="ATPase_NBD"/>
</dbReference>
<dbReference type="CDD" id="cd10206">
    <property type="entry name" value="ASKHA_NBD_Arp8-like"/>
    <property type="match status" value="1"/>
</dbReference>
<reference evidence="4" key="1">
    <citation type="submission" date="2017-01" db="EMBL/GenBank/DDBJ databases">
        <title>Comparative genomics of anhydrobiosis in the tardigrade Hypsibius dujardini.</title>
        <authorList>
            <person name="Yoshida Y."/>
            <person name="Koutsovoulos G."/>
            <person name="Laetsch D."/>
            <person name="Stevens L."/>
            <person name="Kumar S."/>
            <person name="Horikawa D."/>
            <person name="Ishino K."/>
            <person name="Komine S."/>
            <person name="Tomita M."/>
            <person name="Blaxter M."/>
            <person name="Arakawa K."/>
        </authorList>
    </citation>
    <scope>NUCLEOTIDE SEQUENCE [LARGE SCALE GENOMIC DNA]</scope>
    <source>
        <strain evidence="4">Z151</strain>
    </source>
</reference>
<dbReference type="OrthoDB" id="5572108at2759"/>
<evidence type="ECO:0000313" key="4">
    <source>
        <dbReference type="Proteomes" id="UP000192578"/>
    </source>
</evidence>
<dbReference type="EMBL" id="MTYJ01000069">
    <property type="protein sequence ID" value="OQV16815.1"/>
    <property type="molecule type" value="Genomic_DNA"/>
</dbReference>
<proteinExistence type="inferred from homology"/>
<dbReference type="Pfam" id="PF00022">
    <property type="entry name" value="Actin"/>
    <property type="match status" value="2"/>
</dbReference>
<gene>
    <name evidence="3" type="ORF">BV898_08988</name>
</gene>
<evidence type="ECO:0000256" key="1">
    <source>
        <dbReference type="RuleBase" id="RU000487"/>
    </source>
</evidence>
<protein>
    <submittedName>
        <fullName evidence="3">Actin-related protein 8</fullName>
    </submittedName>
</protein>
<dbReference type="InterPro" id="IPR004000">
    <property type="entry name" value="Actin"/>
</dbReference>
<sequence>MPRAKKYVTKLQPLTGDDLDKQLEKTLILHPGSRSIRMARPLDRECVVICHCIARRRHAPHVNGTVSPPETMESSQTNAFRDLDTYSSTKEFKQSFTSAETWLKENSNEEKAVSRTYCSFDAKESEEAVPMTKDYVVGNNALDVVALNSDYTLSWPLRYGRFNLHSGPGGSRSAVAADIAHIWDGILLEELEISRKERAEYRVVLIIPDIYDREDVRSMVEILLLDLGFYAVFVVLENVASMFGAAVTSACVVDVGAEKTMLSCVDEGISLPDTRILLHYGGDDITRLSNWFLHQKLRAFNLNITNSVDWFKMDAIKKALCHFDYGLSGCNDLFVDLPSPDREETVQIKLPHDFCRLTGLTLFFDGLIAPSSAEQVVEFYSPYEGSCEDIYGGGRNLNRKVVMVKKNDKTEVRDRPALVETSTAVSQDSMENSLAEPPTTDKAAPASDGLDNVERATKLMELHRAIVWSISRCATEEQQRRMWKNIVVVGGGYALFSGALEFLKKKLEELVPPSYEVEFVPNTRELPADLYAYKGASVIAALETAQYLWITKEEWQRNGVKVLREKSSFGW</sequence>
<dbReference type="Gene3D" id="3.90.640.10">
    <property type="entry name" value="Actin, Chain A, domain 4"/>
    <property type="match status" value="1"/>
</dbReference>
<dbReference type="SUPFAM" id="SSF53067">
    <property type="entry name" value="Actin-like ATPase domain"/>
    <property type="match status" value="2"/>
</dbReference>
<comment type="similarity">
    <text evidence="1">Belongs to the actin family.</text>
</comment>
<evidence type="ECO:0000313" key="3">
    <source>
        <dbReference type="EMBL" id="OQV16815.1"/>
    </source>
</evidence>
<feature type="region of interest" description="Disordered" evidence="2">
    <location>
        <begin position="422"/>
        <end position="448"/>
    </location>
</feature>
<comment type="caution">
    <text evidence="3">The sequence shown here is derived from an EMBL/GenBank/DDBJ whole genome shotgun (WGS) entry which is preliminary data.</text>
</comment>
<accession>A0A1W0WNN9</accession>
<dbReference type="AlphaFoldDB" id="A0A1W0WNN9"/>
<dbReference type="Proteomes" id="UP000192578">
    <property type="component" value="Unassembled WGS sequence"/>
</dbReference>
<keyword evidence="4" id="KW-1185">Reference proteome</keyword>
<organism evidence="3 4">
    <name type="scientific">Hypsibius exemplaris</name>
    <name type="common">Freshwater tardigrade</name>
    <dbReference type="NCBI Taxonomy" id="2072580"/>
    <lineage>
        <taxon>Eukaryota</taxon>
        <taxon>Metazoa</taxon>
        <taxon>Ecdysozoa</taxon>
        <taxon>Tardigrada</taxon>
        <taxon>Eutardigrada</taxon>
        <taxon>Parachela</taxon>
        <taxon>Hypsibioidea</taxon>
        <taxon>Hypsibiidae</taxon>
        <taxon>Hypsibius</taxon>
    </lineage>
</organism>